<keyword evidence="10" id="KW-1185">Reference proteome</keyword>
<dbReference type="GO" id="GO:0005886">
    <property type="term" value="C:plasma membrane"/>
    <property type="evidence" value="ECO:0007669"/>
    <property type="project" value="UniProtKB-SubCell"/>
</dbReference>
<organism evidence="9 10">
    <name type="scientific">Streptomyces hoynatensis</name>
    <dbReference type="NCBI Taxonomy" id="1141874"/>
    <lineage>
        <taxon>Bacteria</taxon>
        <taxon>Bacillati</taxon>
        <taxon>Actinomycetota</taxon>
        <taxon>Actinomycetes</taxon>
        <taxon>Kitasatosporales</taxon>
        <taxon>Streptomycetaceae</taxon>
        <taxon>Streptomyces</taxon>
    </lineage>
</organism>
<dbReference type="AlphaFoldDB" id="A0A3A9Z9H2"/>
<dbReference type="InterPro" id="IPR036259">
    <property type="entry name" value="MFS_trans_sf"/>
</dbReference>
<dbReference type="GO" id="GO:0046677">
    <property type="term" value="P:response to antibiotic"/>
    <property type="evidence" value="ECO:0007669"/>
    <property type="project" value="UniProtKB-KW"/>
</dbReference>
<feature type="domain" description="Major facilitator superfamily (MFS) profile" evidence="8">
    <location>
        <begin position="14"/>
        <end position="460"/>
    </location>
</feature>
<feature type="transmembrane region" description="Helical" evidence="7">
    <location>
        <begin position="403"/>
        <end position="427"/>
    </location>
</feature>
<dbReference type="CDD" id="cd17321">
    <property type="entry name" value="MFS_MMR_MDR_like"/>
    <property type="match status" value="1"/>
</dbReference>
<dbReference type="PROSITE" id="PS50850">
    <property type="entry name" value="MFS"/>
    <property type="match status" value="1"/>
</dbReference>
<feature type="transmembrane region" description="Helical" evidence="7">
    <location>
        <begin position="112"/>
        <end position="130"/>
    </location>
</feature>
<reference evidence="9 10" key="1">
    <citation type="journal article" date="2014" name="Int. J. Syst. Evol. Microbiol.">
        <title>Streptomyces hoynatensis sp. nov., isolated from deep marine sediment.</title>
        <authorList>
            <person name="Veyisoglu A."/>
            <person name="Sahin N."/>
        </authorList>
    </citation>
    <scope>NUCLEOTIDE SEQUENCE [LARGE SCALE GENOMIC DNA]</scope>
    <source>
        <strain evidence="9 10">KCTC 29097</strain>
    </source>
</reference>
<protein>
    <submittedName>
        <fullName evidence="9">MFS transporter</fullName>
    </submittedName>
</protein>
<dbReference type="PANTHER" id="PTHR42718">
    <property type="entry name" value="MAJOR FACILITATOR SUPERFAMILY MULTIDRUG TRANSPORTER MFSC"/>
    <property type="match status" value="1"/>
</dbReference>
<comment type="subcellular location">
    <subcellularLocation>
        <location evidence="1">Cell membrane</location>
        <topology evidence="1">Multi-pass membrane protein</topology>
    </subcellularLocation>
</comment>
<feature type="transmembrane region" description="Helical" evidence="7">
    <location>
        <begin position="49"/>
        <end position="69"/>
    </location>
</feature>
<feature type="transmembrane region" description="Helical" evidence="7">
    <location>
        <begin position="278"/>
        <end position="299"/>
    </location>
</feature>
<evidence type="ECO:0000256" key="7">
    <source>
        <dbReference type="SAM" id="Phobius"/>
    </source>
</evidence>
<dbReference type="SUPFAM" id="SSF103473">
    <property type="entry name" value="MFS general substrate transporter"/>
    <property type="match status" value="2"/>
</dbReference>
<evidence type="ECO:0000259" key="8">
    <source>
        <dbReference type="PROSITE" id="PS50850"/>
    </source>
</evidence>
<feature type="transmembrane region" description="Helical" evidence="7">
    <location>
        <begin position="230"/>
        <end position="251"/>
    </location>
</feature>
<gene>
    <name evidence="9" type="ORF">D7294_08035</name>
</gene>
<feature type="compositionally biased region" description="Basic and acidic residues" evidence="6">
    <location>
        <begin position="483"/>
        <end position="498"/>
    </location>
</feature>
<proteinExistence type="predicted"/>
<dbReference type="GO" id="GO:0022857">
    <property type="term" value="F:transmembrane transporter activity"/>
    <property type="evidence" value="ECO:0007669"/>
    <property type="project" value="InterPro"/>
</dbReference>
<dbReference type="InterPro" id="IPR011701">
    <property type="entry name" value="MFS"/>
</dbReference>
<name>A0A3A9Z9H2_9ACTN</name>
<dbReference type="RefSeq" id="WP_120677163.1">
    <property type="nucleotide sequence ID" value="NZ_RBAL01000003.1"/>
</dbReference>
<feature type="transmembrane region" description="Helical" evidence="7">
    <location>
        <begin position="362"/>
        <end position="382"/>
    </location>
</feature>
<feature type="transmembrane region" description="Helical" evidence="7">
    <location>
        <begin position="338"/>
        <end position="356"/>
    </location>
</feature>
<dbReference type="Gene3D" id="1.20.1720.10">
    <property type="entry name" value="Multidrug resistance protein D"/>
    <property type="match status" value="1"/>
</dbReference>
<evidence type="ECO:0000256" key="6">
    <source>
        <dbReference type="SAM" id="MobiDB-lite"/>
    </source>
</evidence>
<keyword evidence="5" id="KW-0046">Antibiotic resistance</keyword>
<keyword evidence="3 7" id="KW-1133">Transmembrane helix</keyword>
<feature type="transmembrane region" description="Helical" evidence="7">
    <location>
        <begin position="311"/>
        <end position="331"/>
    </location>
</feature>
<comment type="caution">
    <text evidence="9">The sequence shown here is derived from an EMBL/GenBank/DDBJ whole genome shotgun (WGS) entry which is preliminary data.</text>
</comment>
<evidence type="ECO:0000313" key="9">
    <source>
        <dbReference type="EMBL" id="RKN45102.1"/>
    </source>
</evidence>
<evidence type="ECO:0000256" key="4">
    <source>
        <dbReference type="ARBA" id="ARBA00023136"/>
    </source>
</evidence>
<feature type="transmembrane region" description="Helical" evidence="7">
    <location>
        <begin position="81"/>
        <end position="106"/>
    </location>
</feature>
<feature type="transmembrane region" description="Helical" evidence="7">
    <location>
        <begin position="142"/>
        <end position="163"/>
    </location>
</feature>
<keyword evidence="4 7" id="KW-0472">Membrane</keyword>
<keyword evidence="2 7" id="KW-0812">Transmembrane</keyword>
<dbReference type="PANTHER" id="PTHR42718:SF39">
    <property type="entry name" value="ACTINORHODIN TRANSPORTER-RELATED"/>
    <property type="match status" value="1"/>
</dbReference>
<evidence type="ECO:0000256" key="5">
    <source>
        <dbReference type="ARBA" id="ARBA00023251"/>
    </source>
</evidence>
<dbReference type="Gene3D" id="1.20.1250.20">
    <property type="entry name" value="MFS general substrate transporter like domains"/>
    <property type="match status" value="1"/>
</dbReference>
<evidence type="ECO:0000256" key="1">
    <source>
        <dbReference type="ARBA" id="ARBA00004651"/>
    </source>
</evidence>
<dbReference type="OrthoDB" id="783189at2"/>
<evidence type="ECO:0000313" key="10">
    <source>
        <dbReference type="Proteomes" id="UP000272474"/>
    </source>
</evidence>
<dbReference type="EMBL" id="RBAL01000003">
    <property type="protein sequence ID" value="RKN45102.1"/>
    <property type="molecule type" value="Genomic_DNA"/>
</dbReference>
<dbReference type="Proteomes" id="UP000272474">
    <property type="component" value="Unassembled WGS sequence"/>
</dbReference>
<dbReference type="Pfam" id="PF07690">
    <property type="entry name" value="MFS_1"/>
    <property type="match status" value="1"/>
</dbReference>
<sequence>MTDEKSPSAAPRGMLTVLLIAQLMANMDNSITTVATETLREDLHATGSVIQFVISGFTLAFAVLVVTGARLGGHYGHRRIFLAGLAGFTATSLACGLAPGAVVLVAGRGLQGGFAALMVPQVLSFIHLGYRGRARARAVGLYSMILALGVASGQIIGGLIVGIDVLGSGWRAAFLVNVPVGLVLFGVARRILPHASTGGSERLDVAGVAILGLSMTAFTAPLVVGPGHGWPWGAWAVLAAGAAGLAAFLWYERRLAASARRPLLDLGLLRTRGIRPGLLACCVLNFGYAGVVFTVTLYLQGTLHYGPLEAGVAFVPYPAGFATVSLTWARLPERVQRLLPAAGPLGFALALSAFLLSVQDGWPAVAAIALFAVAGAGQAAGYSPLVARISDRVRAEHASDLSAALSTGTLLSSVLSIAVTGGVFLAWSDRGADGARTGLNLALCLLIVLLLVAAACAARAVMVLGRGAPGGGDGAVAAAPDAGEARGTREAGEVGERV</sequence>
<feature type="transmembrane region" description="Helical" evidence="7">
    <location>
        <begin position="203"/>
        <end position="224"/>
    </location>
</feature>
<feature type="region of interest" description="Disordered" evidence="6">
    <location>
        <begin position="479"/>
        <end position="498"/>
    </location>
</feature>
<feature type="transmembrane region" description="Helical" evidence="7">
    <location>
        <begin position="169"/>
        <end position="191"/>
    </location>
</feature>
<feature type="transmembrane region" description="Helical" evidence="7">
    <location>
        <begin position="439"/>
        <end position="458"/>
    </location>
</feature>
<dbReference type="InterPro" id="IPR020846">
    <property type="entry name" value="MFS_dom"/>
</dbReference>
<evidence type="ECO:0000256" key="2">
    <source>
        <dbReference type="ARBA" id="ARBA00022692"/>
    </source>
</evidence>
<accession>A0A3A9Z9H2</accession>
<evidence type="ECO:0000256" key="3">
    <source>
        <dbReference type="ARBA" id="ARBA00022989"/>
    </source>
</evidence>